<dbReference type="STRING" id="329726.AM1_1099"/>
<accession>B0C1X2</accession>
<dbReference type="Proteomes" id="UP000000268">
    <property type="component" value="Chromosome"/>
</dbReference>
<dbReference type="HOGENOM" id="CLU_110238_1_0_3"/>
<evidence type="ECO:0000313" key="2">
    <source>
        <dbReference type="Proteomes" id="UP000000268"/>
    </source>
</evidence>
<protein>
    <submittedName>
        <fullName evidence="1">Uncharacterized protein</fullName>
    </submittedName>
</protein>
<dbReference type="KEGG" id="amr:AM1_1099"/>
<name>B0C1X2_ACAM1</name>
<dbReference type="AlphaFoldDB" id="B0C1X2"/>
<dbReference type="eggNOG" id="ENOG5032TEZ">
    <property type="taxonomic scope" value="Bacteria"/>
</dbReference>
<organism evidence="1 2">
    <name type="scientific">Acaryochloris marina (strain MBIC 11017)</name>
    <dbReference type="NCBI Taxonomy" id="329726"/>
    <lineage>
        <taxon>Bacteria</taxon>
        <taxon>Bacillati</taxon>
        <taxon>Cyanobacteriota</taxon>
        <taxon>Cyanophyceae</taxon>
        <taxon>Acaryochloridales</taxon>
        <taxon>Acaryochloridaceae</taxon>
        <taxon>Acaryochloris</taxon>
    </lineage>
</organism>
<dbReference type="EMBL" id="CP000828">
    <property type="protein sequence ID" value="ABW26138.1"/>
    <property type="molecule type" value="Genomic_DNA"/>
</dbReference>
<evidence type="ECO:0000313" key="1">
    <source>
        <dbReference type="EMBL" id="ABW26138.1"/>
    </source>
</evidence>
<sequence length="206" mass="23668">MVAALNLMEEKVTSKNTFSKKHKQAFKSDICALTADSDIGWMKLGDAYQQFVKDQQADIPLSIWLIENPNSPIALPGSVDLKGHDYIHLLLNRGMSLFDEAFVIGYTMGNCVKVGSHHIYAYKLFSKLFFPQPYQFNALHRRAFDFGFMYGRKVRFKNIHKVHFEDYSDQSIHDLRIHFGINLQEINCLWNAEQILLEPPPACVAI</sequence>
<keyword evidence="2" id="KW-1185">Reference proteome</keyword>
<gene>
    <name evidence="1" type="ordered locus">AM1_1099</name>
</gene>
<dbReference type="RefSeq" id="WP_012161692.1">
    <property type="nucleotide sequence ID" value="NC_009925.1"/>
</dbReference>
<proteinExistence type="predicted"/>
<reference evidence="1 2" key="1">
    <citation type="journal article" date="2008" name="Proc. Natl. Acad. Sci. U.S.A.">
        <title>Niche adaptation and genome expansion in the chlorophyll d-producing cyanobacterium Acaryochloris marina.</title>
        <authorList>
            <person name="Swingley W.D."/>
            <person name="Chen M."/>
            <person name="Cheung P.C."/>
            <person name="Conrad A.L."/>
            <person name="Dejesa L.C."/>
            <person name="Hao J."/>
            <person name="Honchak B.M."/>
            <person name="Karbach L.E."/>
            <person name="Kurdoglu A."/>
            <person name="Lahiri S."/>
            <person name="Mastrian S.D."/>
            <person name="Miyashita H."/>
            <person name="Page L."/>
            <person name="Ramakrishna P."/>
            <person name="Satoh S."/>
            <person name="Sattley W.M."/>
            <person name="Shimada Y."/>
            <person name="Taylor H.L."/>
            <person name="Tomo T."/>
            <person name="Tsuchiya T."/>
            <person name="Wang Z.T."/>
            <person name="Raymond J."/>
            <person name="Mimuro M."/>
            <person name="Blankenship R.E."/>
            <person name="Touchman J.W."/>
        </authorList>
    </citation>
    <scope>NUCLEOTIDE SEQUENCE [LARGE SCALE GENOMIC DNA]</scope>
    <source>
        <strain evidence="2">MBIC 11017</strain>
    </source>
</reference>